<evidence type="ECO:0000313" key="2">
    <source>
        <dbReference type="Proteomes" id="UP000827952"/>
    </source>
</evidence>
<reference evidence="1" key="1">
    <citation type="submission" date="2021-09" db="EMBL/GenBank/DDBJ databases">
        <title>Complete genome analysis of a novel Alcaligenes phage vB_Af_QDWS595.</title>
        <authorList>
            <person name="Jing Y."/>
            <person name="Wang J."/>
        </authorList>
    </citation>
    <scope>NUCLEOTIDE SEQUENCE</scope>
</reference>
<accession>A0AAE8Y1E7</accession>
<sequence>MTFGIKFYDSFDIEYNDLVQVIKHEDYLHIYCSNQEEIDYLRGLFLVVGKPHKASIFTGRAREDLKQMMMVNPDIITTIAPVHYKRPRNTFEERTKAIFNGRF</sequence>
<dbReference type="EMBL" id="OK149171">
    <property type="protein sequence ID" value="UCR75560.1"/>
    <property type="molecule type" value="Genomic_DNA"/>
</dbReference>
<organism evidence="1 2">
    <name type="scientific">Alcaligenes phage vB_Af_QDWS595</name>
    <dbReference type="NCBI Taxonomy" id="2877946"/>
    <lineage>
        <taxon>Viruses</taxon>
        <taxon>Duplodnaviria</taxon>
        <taxon>Heunggongvirae</taxon>
        <taxon>Uroviricota</taxon>
        <taxon>Caudoviricetes</taxon>
        <taxon>Schitoviridae</taxon>
        <taxon>Petruschkyvirus</taxon>
        <taxon>Petruschkyvirus QDWS595</taxon>
    </lineage>
</organism>
<dbReference type="Proteomes" id="UP000827952">
    <property type="component" value="Segment"/>
</dbReference>
<name>A0AAE8Y1E7_9CAUD</name>
<proteinExistence type="predicted"/>
<gene>
    <name evidence="1" type="ORF">vBAfaPQDWS595_02</name>
</gene>
<evidence type="ECO:0000313" key="1">
    <source>
        <dbReference type="EMBL" id="UCR75560.1"/>
    </source>
</evidence>
<keyword evidence="2" id="KW-1185">Reference proteome</keyword>
<protein>
    <submittedName>
        <fullName evidence="1">Uncharacterized protein</fullName>
    </submittedName>
</protein>